<comment type="caution">
    <text evidence="1">The sequence shown here is derived from an EMBL/GenBank/DDBJ whole genome shotgun (WGS) entry which is preliminary data.</text>
</comment>
<gene>
    <name evidence="1" type="ORF">EHO59_05250</name>
</gene>
<reference evidence="1" key="1">
    <citation type="journal article" date="2019" name="PLoS Negl. Trop. Dis.">
        <title>Revisiting the worldwide diversity of Leptospira species in the environment.</title>
        <authorList>
            <person name="Vincent A.T."/>
            <person name="Schiettekatte O."/>
            <person name="Bourhy P."/>
            <person name="Veyrier F.J."/>
            <person name="Picardeau M."/>
        </authorList>
    </citation>
    <scope>NUCLEOTIDE SEQUENCE [LARGE SCALE GENOMIC DNA]</scope>
    <source>
        <strain evidence="1">SSS9</strain>
    </source>
</reference>
<protein>
    <submittedName>
        <fullName evidence="1">TIGR04452 family lipoprotein</fullName>
    </submittedName>
</protein>
<dbReference type="RefSeq" id="WP_135585435.1">
    <property type="nucleotide sequence ID" value="NZ_RQEP01000005.1"/>
</dbReference>
<keyword evidence="1" id="KW-0449">Lipoprotein</keyword>
<dbReference type="InterPro" id="IPR031030">
    <property type="entry name" value="Lepto_Lipo_YY_C"/>
</dbReference>
<accession>A0A4R9G8Y0</accession>
<dbReference type="NCBIfam" id="TIGR04452">
    <property type="entry name" value="Lepto_Lipo_YY_C"/>
    <property type="match status" value="1"/>
</dbReference>
<dbReference type="AlphaFoldDB" id="A0A4R9G8Y0"/>
<sequence>MKRKSTAIIIFLITLMTNCLLIDAVGLTNTYSGDEAKKKIIAAAKVGDYQTAHAAFAAQGYTGSDLETMTLLDIVLASAIDNTVMKIDSSKYYKKLDIDTCAAWVATVGVHLDYDSFSTYAMSPMCHLHPDGEIIDENIGSNSNSAYRKKK</sequence>
<name>A0A4R9G8Y0_9LEPT</name>
<keyword evidence="2" id="KW-1185">Reference proteome</keyword>
<dbReference type="EMBL" id="RQEP01000005">
    <property type="protein sequence ID" value="TGK07510.1"/>
    <property type="molecule type" value="Genomic_DNA"/>
</dbReference>
<evidence type="ECO:0000313" key="1">
    <source>
        <dbReference type="EMBL" id="TGK07510.1"/>
    </source>
</evidence>
<dbReference type="OrthoDB" id="342823at2"/>
<evidence type="ECO:0000313" key="2">
    <source>
        <dbReference type="Proteomes" id="UP000297453"/>
    </source>
</evidence>
<proteinExistence type="predicted"/>
<dbReference type="Proteomes" id="UP000297453">
    <property type="component" value="Unassembled WGS sequence"/>
</dbReference>
<organism evidence="1 2">
    <name type="scientific">Leptospira semungkisensis</name>
    <dbReference type="NCBI Taxonomy" id="2484985"/>
    <lineage>
        <taxon>Bacteria</taxon>
        <taxon>Pseudomonadati</taxon>
        <taxon>Spirochaetota</taxon>
        <taxon>Spirochaetia</taxon>
        <taxon>Leptospirales</taxon>
        <taxon>Leptospiraceae</taxon>
        <taxon>Leptospira</taxon>
    </lineage>
</organism>